<dbReference type="OrthoDB" id="416470at2759"/>
<dbReference type="GO" id="GO:0003735">
    <property type="term" value="F:structural constituent of ribosome"/>
    <property type="evidence" value="ECO:0007669"/>
    <property type="project" value="InterPro"/>
</dbReference>
<comment type="similarity">
    <text evidence="1 4">Belongs to the universal ribosomal protein uL22 family.</text>
</comment>
<organism evidence="6 7">
    <name type="scientific">Kwoniella shandongensis</name>
    <dbReference type="NCBI Taxonomy" id="1734106"/>
    <lineage>
        <taxon>Eukaryota</taxon>
        <taxon>Fungi</taxon>
        <taxon>Dikarya</taxon>
        <taxon>Basidiomycota</taxon>
        <taxon>Agaricomycotina</taxon>
        <taxon>Tremellomycetes</taxon>
        <taxon>Tremellales</taxon>
        <taxon>Cryptococcaceae</taxon>
        <taxon>Kwoniella</taxon>
    </lineage>
</organism>
<dbReference type="InterPro" id="IPR036394">
    <property type="entry name" value="Ribosomal_uL22_sf"/>
</dbReference>
<proteinExistence type="inferred from homology"/>
<keyword evidence="7" id="KW-1185">Reference proteome</keyword>
<dbReference type="GO" id="GO:0005762">
    <property type="term" value="C:mitochondrial large ribosomal subunit"/>
    <property type="evidence" value="ECO:0007669"/>
    <property type="project" value="TreeGrafter"/>
</dbReference>
<dbReference type="PANTHER" id="PTHR13501">
    <property type="entry name" value="CHLOROPLAST 50S RIBOSOMAL PROTEIN L22-RELATED"/>
    <property type="match status" value="1"/>
</dbReference>
<evidence type="ECO:0000313" key="7">
    <source>
        <dbReference type="Proteomes" id="UP000322225"/>
    </source>
</evidence>
<dbReference type="RefSeq" id="XP_031860109.1">
    <property type="nucleotide sequence ID" value="XM_032005620.1"/>
</dbReference>
<evidence type="ECO:0000313" key="6">
    <source>
        <dbReference type="EMBL" id="WWD18936.1"/>
    </source>
</evidence>
<dbReference type="KEGG" id="ksn:43589770"/>
<dbReference type="Gene3D" id="3.90.470.10">
    <property type="entry name" value="Ribosomal protein L22/L17"/>
    <property type="match status" value="1"/>
</dbReference>
<dbReference type="PANTHER" id="PTHR13501:SF8">
    <property type="entry name" value="LARGE RIBOSOMAL SUBUNIT PROTEIN UL22M"/>
    <property type="match status" value="1"/>
</dbReference>
<dbReference type="Pfam" id="PF00237">
    <property type="entry name" value="Ribosomal_L22"/>
    <property type="match status" value="1"/>
</dbReference>
<evidence type="ECO:0000256" key="2">
    <source>
        <dbReference type="ARBA" id="ARBA00022980"/>
    </source>
</evidence>
<keyword evidence="2 4" id="KW-0689">Ribosomal protein</keyword>
<reference evidence="6" key="1">
    <citation type="submission" date="2017-08" db="EMBL/GenBank/DDBJ databases">
        <authorList>
            <person name="Cuomo C."/>
            <person name="Billmyre B."/>
            <person name="Heitman J."/>
        </authorList>
    </citation>
    <scope>NUCLEOTIDE SEQUENCE</scope>
    <source>
        <strain evidence="6">CBS 12478</strain>
    </source>
</reference>
<feature type="compositionally biased region" description="Low complexity" evidence="5">
    <location>
        <begin position="81"/>
        <end position="92"/>
    </location>
</feature>
<feature type="compositionally biased region" description="Basic and acidic residues" evidence="5">
    <location>
        <begin position="105"/>
        <end position="129"/>
    </location>
</feature>
<evidence type="ECO:0000256" key="3">
    <source>
        <dbReference type="ARBA" id="ARBA00023274"/>
    </source>
</evidence>
<reference evidence="6" key="2">
    <citation type="submission" date="2024-01" db="EMBL/GenBank/DDBJ databases">
        <title>Comparative genomics of Cryptococcus and Kwoniella reveals pathogenesis evolution and contrasting modes of karyotype evolution via chromosome fusion or intercentromeric recombination.</title>
        <authorList>
            <person name="Coelho M.A."/>
            <person name="David-Palma M."/>
            <person name="Shea T."/>
            <person name="Bowers K."/>
            <person name="McGinley-Smith S."/>
            <person name="Mohammad A.W."/>
            <person name="Gnirke A."/>
            <person name="Yurkov A.M."/>
            <person name="Nowrousian M."/>
            <person name="Sun S."/>
            <person name="Cuomo C.A."/>
            <person name="Heitman J."/>
        </authorList>
    </citation>
    <scope>NUCLEOTIDE SEQUENCE</scope>
    <source>
        <strain evidence="6">CBS 12478</strain>
    </source>
</reference>
<dbReference type="GeneID" id="43589770"/>
<evidence type="ECO:0000256" key="4">
    <source>
        <dbReference type="RuleBase" id="RU004005"/>
    </source>
</evidence>
<evidence type="ECO:0000256" key="1">
    <source>
        <dbReference type="ARBA" id="ARBA00009451"/>
    </source>
</evidence>
<protein>
    <recommendedName>
        <fullName evidence="8">Ribosomal protein L22</fullName>
    </recommendedName>
</protein>
<dbReference type="InterPro" id="IPR047867">
    <property type="entry name" value="Ribosomal_uL22_bac/org-type"/>
</dbReference>
<name>A0A5M6BXV7_9TREE</name>
<dbReference type="GO" id="GO:0006412">
    <property type="term" value="P:translation"/>
    <property type="evidence" value="ECO:0007669"/>
    <property type="project" value="InterPro"/>
</dbReference>
<feature type="region of interest" description="Disordered" evidence="5">
    <location>
        <begin position="60"/>
        <end position="129"/>
    </location>
</feature>
<keyword evidence="3 4" id="KW-0687">Ribonucleoprotein</keyword>
<dbReference type="InterPro" id="IPR001063">
    <property type="entry name" value="Ribosomal_uL22"/>
</dbReference>
<gene>
    <name evidence="6" type="ORF">CI109_103392</name>
</gene>
<dbReference type="AlphaFoldDB" id="A0A5M6BXV7"/>
<dbReference type="EMBL" id="CP144056">
    <property type="protein sequence ID" value="WWD18936.1"/>
    <property type="molecule type" value="Genomic_DNA"/>
</dbReference>
<evidence type="ECO:0000256" key="5">
    <source>
        <dbReference type="SAM" id="MobiDB-lite"/>
    </source>
</evidence>
<dbReference type="SUPFAM" id="SSF54843">
    <property type="entry name" value="Ribosomal protein L22"/>
    <property type="match status" value="1"/>
</dbReference>
<dbReference type="Proteomes" id="UP000322225">
    <property type="component" value="Chromosome 6"/>
</dbReference>
<evidence type="ECO:0008006" key="8">
    <source>
        <dbReference type="Google" id="ProtNLM"/>
    </source>
</evidence>
<sequence length="274" mass="30642">MARPIRSLITLTQSSIAGPSSLRPLAPYSLRSSSPLQSQVRTAFNLSGWDRYLPKLPRWKSDEQAASESDLPSGPIIDVPSTTTGSDATSTGGSEGEGGLFDGIAQEKEGEKGNRKAKKRGTEEFTEHRYKSDEHKISYRKLNLLSRQIANLPVDEAIVQMQFSDKRASKWVKSTLALARDHAVDKKLSRDKLVVAEAWVSKGPKIQRLDIKGRGKYGIKHHPSARIHVVLKEGKTKAQQYEERFQKDLRKVRSAGVVREDGVLRRKVISGWTW</sequence>
<feature type="region of interest" description="Disordered" evidence="5">
    <location>
        <begin position="16"/>
        <end position="37"/>
    </location>
</feature>
<accession>A0A5M6BXV7</accession>